<dbReference type="PANTHER" id="PTHR35558">
    <property type="entry name" value="SGNH_HYDRO DOMAIN-CONTAINING PROTEIN"/>
    <property type="match status" value="1"/>
</dbReference>
<dbReference type="PANTHER" id="PTHR35558:SF1">
    <property type="entry name" value="ENDONUCLEASE_EXONUCLEASE_PHOSPHATASE DOMAIN-CONTAINING PROTEIN"/>
    <property type="match status" value="1"/>
</dbReference>
<feature type="region of interest" description="Disordered" evidence="1">
    <location>
        <begin position="1"/>
        <end position="37"/>
    </location>
</feature>
<protein>
    <submittedName>
        <fullName evidence="2">Uncharacterized protein</fullName>
    </submittedName>
</protein>
<reference evidence="2" key="1">
    <citation type="submission" date="2022-08" db="UniProtKB">
        <authorList>
            <consortium name="EnsemblMetazoa"/>
        </authorList>
    </citation>
    <scope>IDENTIFICATION</scope>
    <source>
        <strain evidence="2">05x7-T-G4-1.051#20</strain>
    </source>
</reference>
<organism evidence="2 3">
    <name type="scientific">Magallana gigas</name>
    <name type="common">Pacific oyster</name>
    <name type="synonym">Crassostrea gigas</name>
    <dbReference type="NCBI Taxonomy" id="29159"/>
    <lineage>
        <taxon>Eukaryota</taxon>
        <taxon>Metazoa</taxon>
        <taxon>Spiralia</taxon>
        <taxon>Lophotrochozoa</taxon>
        <taxon>Mollusca</taxon>
        <taxon>Bivalvia</taxon>
        <taxon>Autobranchia</taxon>
        <taxon>Pteriomorphia</taxon>
        <taxon>Ostreida</taxon>
        <taxon>Ostreoidea</taxon>
        <taxon>Ostreidae</taxon>
        <taxon>Magallana</taxon>
    </lineage>
</organism>
<dbReference type="AlphaFoldDB" id="A0A8W8IEJ3"/>
<dbReference type="EnsemblMetazoa" id="G13563.1">
    <property type="protein sequence ID" value="G13563.1:cds"/>
    <property type="gene ID" value="G13563"/>
</dbReference>
<evidence type="ECO:0000313" key="2">
    <source>
        <dbReference type="EnsemblMetazoa" id="G13563.1:cds"/>
    </source>
</evidence>
<sequence length="180" mass="20101">MPKRKPSQPQADVHVEGRAAYQPWKTEEGSGHQGSATDLESCSDLALLLKNSNIEDTVSERVLVVGNDGQMVSSSRTAIKSTSIEKWTDAFLIYVSVFTSVHVSNFQDMLKYMHDVRTGADRSAGWKLYGEQFRFKIAMYPDKSWTSVDCVITVLCPYMCQIGSPIQPKTSIKARTSTRL</sequence>
<accession>A0A8W8IEJ3</accession>
<proteinExistence type="predicted"/>
<evidence type="ECO:0000256" key="1">
    <source>
        <dbReference type="SAM" id="MobiDB-lite"/>
    </source>
</evidence>
<keyword evidence="3" id="KW-1185">Reference proteome</keyword>
<evidence type="ECO:0000313" key="3">
    <source>
        <dbReference type="Proteomes" id="UP000005408"/>
    </source>
</evidence>
<name>A0A8W8IEJ3_MAGGI</name>
<dbReference type="Proteomes" id="UP000005408">
    <property type="component" value="Unassembled WGS sequence"/>
</dbReference>